<gene>
    <name evidence="1" type="ORF">KK083_14310</name>
</gene>
<keyword evidence="2" id="KW-1185">Reference proteome</keyword>
<protein>
    <submittedName>
        <fullName evidence="1">Alkaline phosphatase family protein</fullName>
    </submittedName>
</protein>
<dbReference type="PANTHER" id="PTHR10151:SF120">
    <property type="entry name" value="BIS(5'-ADENOSYL)-TRIPHOSPHATASE"/>
    <property type="match status" value="1"/>
</dbReference>
<dbReference type="InterPro" id="IPR002591">
    <property type="entry name" value="Phosphodiest/P_Trfase"/>
</dbReference>
<dbReference type="EMBL" id="JAHESF010000012">
    <property type="protein sequence ID" value="MBT1698062.1"/>
    <property type="molecule type" value="Genomic_DNA"/>
</dbReference>
<sequence>MKTIKFSLIILFLLIFSVCDAQRKAVFIIVDGISADVIEKLETPVLREIAKQGGYARAYVGGEKGGYSQSPTISAVGYNHLLTGTWTNKHNVWDNDIKAPNYHYWNIFRIVENANPQLKTAIFSSWTDNRTKLAGEGLPEAGNLKLDYAFDGFELDEKKFPHTEDRKFMLAIDEHVAAEAGRYIASNGPDLSWVYLEFTDDMGHMYGDGPEYYDAIKKADAQVGKVWNAIKERAQKYGEQWMIVITTDHGRDAKTGKGHGGQTDRERTTWITTNVKDLNQRFRQNLAVTDIMPSILRFMNIAIQEATAAEVDGVPFIGQVSVSNLKAKREGDNLTLTWNVIDPKGKAEVLLSVTNNFKEGKTDRYISLGQTEVSKGKHVVNVSQYKSAFYKIRLKAPANEVNTWVK</sequence>
<dbReference type="GO" id="GO:0016787">
    <property type="term" value="F:hydrolase activity"/>
    <property type="evidence" value="ECO:0007669"/>
    <property type="project" value="UniProtKB-ARBA"/>
</dbReference>
<accession>A0AAP2GQ28</accession>
<proteinExistence type="predicted"/>
<dbReference type="PANTHER" id="PTHR10151">
    <property type="entry name" value="ECTONUCLEOTIDE PYROPHOSPHATASE/PHOSPHODIESTERASE"/>
    <property type="match status" value="1"/>
</dbReference>
<dbReference type="Proteomes" id="UP001319200">
    <property type="component" value="Unassembled WGS sequence"/>
</dbReference>
<comment type="caution">
    <text evidence="1">The sequence shown here is derived from an EMBL/GenBank/DDBJ whole genome shotgun (WGS) entry which is preliminary data.</text>
</comment>
<evidence type="ECO:0000313" key="1">
    <source>
        <dbReference type="EMBL" id="MBT1698062.1"/>
    </source>
</evidence>
<dbReference type="RefSeq" id="WP_254163933.1">
    <property type="nucleotide sequence ID" value="NZ_JAHESF010000012.1"/>
</dbReference>
<evidence type="ECO:0000313" key="2">
    <source>
        <dbReference type="Proteomes" id="UP001319200"/>
    </source>
</evidence>
<dbReference type="SUPFAM" id="SSF53649">
    <property type="entry name" value="Alkaline phosphatase-like"/>
    <property type="match status" value="1"/>
</dbReference>
<name>A0AAP2GQ28_9BACT</name>
<reference evidence="1 2" key="1">
    <citation type="submission" date="2021-05" db="EMBL/GenBank/DDBJ databases">
        <title>A Polyphasic approach of four new species of the genus Ohtaekwangia: Ohtaekwangia histidinii sp. nov., Ohtaekwangia cretensis sp. nov., Ohtaekwangia indiensis sp. nov., Ohtaekwangia reichenbachii sp. nov. from diverse environment.</title>
        <authorList>
            <person name="Octaviana S."/>
        </authorList>
    </citation>
    <scope>NUCLEOTIDE SEQUENCE [LARGE SCALE GENOMIC DNA]</scope>
    <source>
        <strain evidence="1 2">PWU4</strain>
    </source>
</reference>
<dbReference type="AlphaFoldDB" id="A0AAP2GQ28"/>
<dbReference type="Pfam" id="PF01663">
    <property type="entry name" value="Phosphodiest"/>
    <property type="match status" value="1"/>
</dbReference>
<dbReference type="Gene3D" id="3.40.720.10">
    <property type="entry name" value="Alkaline Phosphatase, subunit A"/>
    <property type="match status" value="1"/>
</dbReference>
<organism evidence="1 2">
    <name type="scientific">Chryseosolibacter histidini</name>
    <dbReference type="NCBI Taxonomy" id="2782349"/>
    <lineage>
        <taxon>Bacteria</taxon>
        <taxon>Pseudomonadati</taxon>
        <taxon>Bacteroidota</taxon>
        <taxon>Cytophagia</taxon>
        <taxon>Cytophagales</taxon>
        <taxon>Chryseotaleaceae</taxon>
        <taxon>Chryseosolibacter</taxon>
    </lineage>
</organism>
<dbReference type="InterPro" id="IPR017850">
    <property type="entry name" value="Alkaline_phosphatase_core_sf"/>
</dbReference>